<comment type="caution">
    <text evidence="2">The sequence shown here is derived from an EMBL/GenBank/DDBJ whole genome shotgun (WGS) entry which is preliminary data.</text>
</comment>
<dbReference type="AlphaFoldDB" id="A0AA40FW02"/>
<proteinExistence type="predicted"/>
<gene>
    <name evidence="2" type="ORF">K0M31_005556</name>
</gene>
<protein>
    <submittedName>
        <fullName evidence="2">Uncharacterized protein</fullName>
    </submittedName>
</protein>
<organism evidence="2 3">
    <name type="scientific">Melipona bicolor</name>
    <dbReference type="NCBI Taxonomy" id="60889"/>
    <lineage>
        <taxon>Eukaryota</taxon>
        <taxon>Metazoa</taxon>
        <taxon>Ecdysozoa</taxon>
        <taxon>Arthropoda</taxon>
        <taxon>Hexapoda</taxon>
        <taxon>Insecta</taxon>
        <taxon>Pterygota</taxon>
        <taxon>Neoptera</taxon>
        <taxon>Endopterygota</taxon>
        <taxon>Hymenoptera</taxon>
        <taxon>Apocrita</taxon>
        <taxon>Aculeata</taxon>
        <taxon>Apoidea</taxon>
        <taxon>Anthophila</taxon>
        <taxon>Apidae</taxon>
        <taxon>Melipona</taxon>
    </lineage>
</organism>
<dbReference type="Proteomes" id="UP001177670">
    <property type="component" value="Unassembled WGS sequence"/>
</dbReference>
<feature type="compositionally biased region" description="Basic and acidic residues" evidence="1">
    <location>
        <begin position="1"/>
        <end position="23"/>
    </location>
</feature>
<evidence type="ECO:0000313" key="3">
    <source>
        <dbReference type="Proteomes" id="UP001177670"/>
    </source>
</evidence>
<accession>A0AA40FW02</accession>
<evidence type="ECO:0000313" key="2">
    <source>
        <dbReference type="EMBL" id="KAK1126027.1"/>
    </source>
</evidence>
<evidence type="ECO:0000256" key="1">
    <source>
        <dbReference type="SAM" id="MobiDB-lite"/>
    </source>
</evidence>
<keyword evidence="3" id="KW-1185">Reference proteome</keyword>
<reference evidence="2" key="1">
    <citation type="submission" date="2021-10" db="EMBL/GenBank/DDBJ databases">
        <title>Melipona bicolor Genome sequencing and assembly.</title>
        <authorList>
            <person name="Araujo N.S."/>
            <person name="Arias M.C."/>
        </authorList>
    </citation>
    <scope>NUCLEOTIDE SEQUENCE</scope>
    <source>
        <strain evidence="2">USP_2M_L1-L4_2017</strain>
        <tissue evidence="2">Whole body</tissue>
    </source>
</reference>
<name>A0AA40FW02_9HYME</name>
<dbReference type="EMBL" id="JAHYIQ010000015">
    <property type="protein sequence ID" value="KAK1126027.1"/>
    <property type="molecule type" value="Genomic_DNA"/>
</dbReference>
<sequence length="75" mass="8771">MLNRAERGGKKVEREKEQKKGEQGMEEDAAGCWRCKMNHWFNESGDKINFVFGRLKNSFVENRETIGEEFGIFVI</sequence>
<feature type="region of interest" description="Disordered" evidence="1">
    <location>
        <begin position="1"/>
        <end position="27"/>
    </location>
</feature>